<dbReference type="RefSeq" id="WP_012855441.1">
    <property type="nucleotide sequence ID" value="NC_013511.1"/>
</dbReference>
<dbReference type="KEGG" id="mho:MHO_1640"/>
<dbReference type="InterPro" id="IPR006864">
    <property type="entry name" value="LMP_rpt"/>
</dbReference>
<reference evidence="4 5" key="1">
    <citation type="journal article" date="2009" name="PLoS Genet.">
        <title>Life on arginine for Mycoplasma hominis: clues from its minimal genome and comparison with other human urogenital mycoplasmas.</title>
        <authorList>
            <person name="Pereyre S."/>
            <person name="Sirand-Pugnet P."/>
            <person name="Beven L."/>
            <person name="Charron A."/>
            <person name="Renaudin H."/>
            <person name="Barre A."/>
            <person name="Avenaud P."/>
            <person name="Jacob D."/>
            <person name="Couloux A."/>
            <person name="Barbe V."/>
            <person name="de Daruvar A."/>
            <person name="Blanchard A."/>
            <person name="Bebear C."/>
        </authorList>
    </citation>
    <scope>NUCLEOTIDE SEQUENCE [LARGE SCALE GENOMIC DNA]</scope>
    <source>
        <strain evidence="5">ATCC 23114 / NBRC 14850 / NCTC 10111 / PG21</strain>
    </source>
</reference>
<feature type="coiled-coil region" evidence="1">
    <location>
        <begin position="356"/>
        <end position="419"/>
    </location>
</feature>
<feature type="coiled-coil region" evidence="1">
    <location>
        <begin position="1224"/>
        <end position="1272"/>
    </location>
</feature>
<sequence>MKKRINILMSISIVCAAASTSAIAAMCSISNNSTKKYNEAKSRLLNLIKKLDNEGQKKANDFIARQDKKFNSTAFKNHSNTSKLIDEIEIFSKKILENLQKDEKQRLEELNKLNKLRLDLQNLINSNDGQNVDSSDAKKALNENQIDDSLPIDKIKKTNENLENAKKELLNKINAERELQSKIFNEKKQELKRVLDLEDTKEVDFTKEQKVFIETNINETSSIEDIKNKIIEVEKATSSLTSKILNTKQQELQEFENIKKDLQDFINTKLNDAKYQSIKQKALDKINSLNGINKNSTIKEIKAGQNALIKAKEEAGLEKEKLDGQNIKDTLKETINNAKEFKKLLIDNDQKIVDLKSNLDNEISKAEQSLSKDKESMESANDLLNTKLIEYKEILNKFNQEKEAKFNELEQTRKNIENFLTDEVKNNPNYATLVKDLTNAKDAKKSVTNSSNKSDIIAANEALIQALADANKAKDQVDEANKSIKEQLNALIDKANTLLPQLNDNDSEIVKAKESLNAEITNANKAVNQNDNASMQSAKSSLDDKVTKIQNQLTEFNKDKDAKFKELEQTRKDIDNFLTDDVKNNPNYATLVKDLTNAKDDKKSVTKSSNKSEIIAANDELKQALDKAKVAKDQIDEANKSIKEQLSDSITNANQLLNKLVDSDKDIQKAKTELSQEIQSASQELNLNNPTSMQSAKESLDAKVTEITKKLETFNKDKDVKFKELEKTRKDIDEFINTNKTNPNYSTLISELTSKRDSKNSVTNSSNKSDIETANTELKQALAKANTDKAQADNLAKSTKEQLNNSISSANTLLAKLTDKDNTIQQAKTELEKEVQKANQAVASNNTASMQSAKSSLDAKVTEITKKLETFNKDKDVKFKELEQTRKDIDEFINTNKTNPNYSTLISELTSKRDSKNSVTNSSNKSDIETANTELKQALAKANTDKDQADNLARSTKEQLNKSISSANTLLAKLTDKDNTIQQAKTELEKEVQKANQAVASNNTASMQSAKSSLDAKVTEITKKLETFNKDKDAKFKELEQTRKDIDEFIKQIENDPQTKKNYQNIVKNLKDKKAEKNSITFSNNKKEIQDANKSLQDELNNAKITKKGITDFYNSKKQLEDLIKTDDAKKVGTTEADTILDHYKNISDASKNEEIKQATQKINDIKKIIETKIQEKKRNEFSQFEQIKNELQSFINKDLKDQKYNSIRTKIENKINGVSSINKNSKIQDIENAKKQLEPAKNEFEKIINNIKKFNSQKQKVEEKLKFLDTKDIGTSGSLSNKNKDIKAIFQGFINEIEKELINKNADDKAKDECINKIIFLDKALISRYEGILNVAYKFFGDTSTQNNQTEKNEFFDNLRNNLVDQKVFDQLEKMNMNHFEDFYNTFYNKGNAPLKPDGNPNYNDPKYLEEINKQNELEGPAVKWSAFDDILDAAFVRTAQTSFENKCKNLFNDHKKDDERYGTINKTLNVYDIDIYSKTGRADANDLDLRNKDKIFKGHEYVTFKFSTENVPGRWQKNFKGLAKWDGSKNRYRFVGIVSINLKYEYNLIISTKGENYKKPLSLEYKLGSNNKGQNYNPIIIDKISGIN</sequence>
<feature type="coiled-coil region" evidence="1">
    <location>
        <begin position="1036"/>
        <end position="1106"/>
    </location>
</feature>
<feature type="region of interest" description="Disordered" evidence="2">
    <location>
        <begin position="754"/>
        <end position="773"/>
    </location>
</feature>
<feature type="compositionally biased region" description="Basic and acidic residues" evidence="2">
    <location>
        <begin position="943"/>
        <end position="960"/>
    </location>
</feature>
<gene>
    <name evidence="4" type="primary">lmp3</name>
    <name evidence="4" type="ordered locus">MHO_1640</name>
</gene>
<feature type="chain" id="PRO_5003022091" evidence="3">
    <location>
        <begin position="25"/>
        <end position="1590"/>
    </location>
</feature>
<name>D1J7V1_METH1</name>
<keyword evidence="3" id="KW-0732">Signal</keyword>
<evidence type="ECO:0000256" key="1">
    <source>
        <dbReference type="SAM" id="Coils"/>
    </source>
</evidence>
<evidence type="ECO:0000256" key="2">
    <source>
        <dbReference type="SAM" id="MobiDB-lite"/>
    </source>
</evidence>
<dbReference type="eggNOG" id="ENOG5030IUC">
    <property type="taxonomic scope" value="Bacteria"/>
</dbReference>
<dbReference type="STRING" id="347256.MHO_1640"/>
<evidence type="ECO:0000256" key="3">
    <source>
        <dbReference type="SAM" id="SignalP"/>
    </source>
</evidence>
<dbReference type="EMBL" id="FP236530">
    <property type="protein sequence ID" value="CAX37298.1"/>
    <property type="molecule type" value="Genomic_DNA"/>
</dbReference>
<evidence type="ECO:0000313" key="5">
    <source>
        <dbReference type="Proteomes" id="UP000002631"/>
    </source>
</evidence>
<feature type="signal peptide" evidence="3">
    <location>
        <begin position="1"/>
        <end position="24"/>
    </location>
</feature>
<evidence type="ECO:0000313" key="4">
    <source>
        <dbReference type="EMBL" id="CAX37298.1"/>
    </source>
</evidence>
<accession>D1J7V1</accession>
<organism evidence="4 5">
    <name type="scientific">Metamycoplasma hominis (strain ATCC 23114 / DSM 25592 / NBRC 14850 / NCTC 10111 / PG21)</name>
    <name type="common">Mycoplasma hominis</name>
    <dbReference type="NCBI Taxonomy" id="347256"/>
    <lineage>
        <taxon>Bacteria</taxon>
        <taxon>Bacillati</taxon>
        <taxon>Mycoplasmatota</taxon>
        <taxon>Mycoplasmoidales</taxon>
        <taxon>Metamycoplasmataceae</taxon>
        <taxon>Metamycoplasma</taxon>
    </lineage>
</organism>
<feature type="coiled-coil region" evidence="1">
    <location>
        <begin position="460"/>
        <end position="533"/>
    </location>
</feature>
<proteinExistence type="predicted"/>
<protein>
    <submittedName>
        <fullName evidence="4">Lmp3 protein</fullName>
    </submittedName>
</protein>
<dbReference type="HOGENOM" id="CLU_244720_0_0_14"/>
<keyword evidence="5" id="KW-1185">Reference proteome</keyword>
<keyword evidence="1" id="KW-0175">Coiled coil</keyword>
<feature type="coiled-coil region" evidence="1">
    <location>
        <begin position="152"/>
        <end position="182"/>
    </location>
</feature>
<feature type="coiled-coil region" evidence="1">
    <location>
        <begin position="614"/>
        <end position="717"/>
    </location>
</feature>
<dbReference type="Pfam" id="PF04778">
    <property type="entry name" value="LMP"/>
    <property type="match status" value="5"/>
</dbReference>
<dbReference type="PaxDb" id="347256-MHO_1640"/>
<feature type="region of interest" description="Disordered" evidence="2">
    <location>
        <begin position="907"/>
        <end position="960"/>
    </location>
</feature>
<dbReference type="Proteomes" id="UP000002631">
    <property type="component" value="Chromosome"/>
</dbReference>